<proteinExistence type="predicted"/>
<evidence type="ECO:0000313" key="4">
    <source>
        <dbReference type="Proteomes" id="UP000695264"/>
    </source>
</evidence>
<evidence type="ECO:0000313" key="3">
    <source>
        <dbReference type="EMBL" id="NJQ00419.1"/>
    </source>
</evidence>
<protein>
    <submittedName>
        <fullName evidence="3">AMP-binding protein</fullName>
    </submittedName>
</protein>
<dbReference type="InterPro" id="IPR000873">
    <property type="entry name" value="AMP-dep_synth/lig_dom"/>
</dbReference>
<evidence type="ECO:0000259" key="1">
    <source>
        <dbReference type="Pfam" id="PF00501"/>
    </source>
</evidence>
<dbReference type="Pfam" id="PF00501">
    <property type="entry name" value="AMP-binding"/>
    <property type="match status" value="1"/>
</dbReference>
<dbReference type="PROSITE" id="PS00455">
    <property type="entry name" value="AMP_BINDING"/>
    <property type="match status" value="1"/>
</dbReference>
<dbReference type="RefSeq" id="WP_168101010.1">
    <property type="nucleotide sequence ID" value="NZ_JAATEN010000004.1"/>
</dbReference>
<organism evidence="3 4">
    <name type="scientific">Streptomyces zingiberis</name>
    <dbReference type="NCBI Taxonomy" id="2053010"/>
    <lineage>
        <taxon>Bacteria</taxon>
        <taxon>Bacillati</taxon>
        <taxon>Actinomycetota</taxon>
        <taxon>Actinomycetes</taxon>
        <taxon>Kitasatosporales</taxon>
        <taxon>Streptomycetaceae</taxon>
        <taxon>Streptomyces</taxon>
    </lineage>
</organism>
<dbReference type="EMBL" id="JAATEN010000004">
    <property type="protein sequence ID" value="NJQ00419.1"/>
    <property type="molecule type" value="Genomic_DNA"/>
</dbReference>
<dbReference type="PANTHER" id="PTHR43767:SF10">
    <property type="entry name" value="SURFACTIN SYNTHASE SUBUNIT 1"/>
    <property type="match status" value="1"/>
</dbReference>
<dbReference type="InterPro" id="IPR050237">
    <property type="entry name" value="ATP-dep_AMP-bd_enzyme"/>
</dbReference>
<keyword evidence="4" id="KW-1185">Reference proteome</keyword>
<dbReference type="InterPro" id="IPR045851">
    <property type="entry name" value="AMP-bd_C_sf"/>
</dbReference>
<dbReference type="PANTHER" id="PTHR43767">
    <property type="entry name" value="LONG-CHAIN-FATTY-ACID--COA LIGASE"/>
    <property type="match status" value="1"/>
</dbReference>
<comment type="caution">
    <text evidence="3">The sequence shown here is derived from an EMBL/GenBank/DDBJ whole genome shotgun (WGS) entry which is preliminary data.</text>
</comment>
<feature type="domain" description="AMP-binding enzyme C-terminal" evidence="2">
    <location>
        <begin position="419"/>
        <end position="490"/>
    </location>
</feature>
<reference evidence="3 4" key="1">
    <citation type="submission" date="2020-03" db="EMBL/GenBank/DDBJ databases">
        <title>WGS of actinomycetes isolated from Thailand.</title>
        <authorList>
            <person name="Thawai C."/>
        </authorList>
    </citation>
    <scope>NUCLEOTIDE SEQUENCE [LARGE SCALE GENOMIC DNA]</scope>
    <source>
        <strain evidence="3 4">PLAI 1-29</strain>
    </source>
</reference>
<feature type="domain" description="AMP-dependent synthetase/ligase" evidence="1">
    <location>
        <begin position="9"/>
        <end position="362"/>
    </location>
</feature>
<accession>A0ABX1BRQ2</accession>
<dbReference type="InterPro" id="IPR042099">
    <property type="entry name" value="ANL_N_sf"/>
</dbReference>
<evidence type="ECO:0000259" key="2">
    <source>
        <dbReference type="Pfam" id="PF13193"/>
    </source>
</evidence>
<dbReference type="Pfam" id="PF13193">
    <property type="entry name" value="AMP-binding_C"/>
    <property type="match status" value="1"/>
</dbReference>
<dbReference type="InterPro" id="IPR025110">
    <property type="entry name" value="AMP-bd_C"/>
</dbReference>
<dbReference type="SUPFAM" id="SSF56801">
    <property type="entry name" value="Acetyl-CoA synthetase-like"/>
    <property type="match status" value="1"/>
</dbReference>
<name>A0ABX1BRQ2_9ACTN</name>
<dbReference type="Proteomes" id="UP000695264">
    <property type="component" value="Unassembled WGS sequence"/>
</dbReference>
<dbReference type="Gene3D" id="3.40.50.12780">
    <property type="entry name" value="N-terminal domain of ligase-like"/>
    <property type="match status" value="1"/>
</dbReference>
<gene>
    <name evidence="3" type="ORF">HCK00_07675</name>
</gene>
<dbReference type="InterPro" id="IPR020845">
    <property type="entry name" value="AMP-binding_CS"/>
</dbReference>
<dbReference type="Gene3D" id="3.30.300.30">
    <property type="match status" value="1"/>
</dbReference>
<sequence>MFTVPALVDEAARRFGEKEAVADGEVVLGFAELRTAALAAAARLRAAGVGRGDRVGVCTAKSADQVAAILGVLYADAVLVPLLPGLRAVNIAHVVTDAGLRLAVTDPVRAAELREAAPGLPLLDATGWARPHGPDGARARPEPPRRAVSEDLAAVIYSSGSTGRPKGIMVTHRNLWHGAHITARYLGTSADDRIGCVLSLNFDYGLNQLWQALLTGARLCLHELVFPPDLFTFLARERITVLPVMPVIVSRMFDPRLLRRAPDADLSAVRSVTSSGGPVPAEMITRLTTAFPRARVTLMYGLTEAFRSTYLEPDQLTARPGSIGRAVPDVEILVLDEAGREVAPGERGELVHRGGCVAKGYWNAPGATAERFRELPRFPGERVVFSGDLVTRDADGYLYFVGRRDALIKTHGFRVSPTEVEEAAAGFPGVTQCVALGVENPEVGADIALVYTASRAFGEPSFRAFLRRELPSHMVPRHLLRQDDLPVTGNQGKIDRRAVTETARRLLRDAPAVPPRPRHP</sequence>